<sequence length="137" mass="15509">MGLFATLGNLSNEVIIKHKTKESQGLKQSIFAQNIMLYSYSSVVAVGFWIYQTKMEESFFHQWDYKTLFVIALQVSSGSTIAFVLKYLSNITYTVINTLSIVVTSVVAALLFGDELTFDFIMASTFVVMSAYMMYNR</sequence>
<organism evidence="7">
    <name type="scientific">Pyramimonas obovata</name>
    <dbReference type="NCBI Taxonomy" id="1411642"/>
    <lineage>
        <taxon>Eukaryota</taxon>
        <taxon>Viridiplantae</taxon>
        <taxon>Chlorophyta</taxon>
        <taxon>Pyramimonadophyceae</taxon>
        <taxon>Pyramimonadales</taxon>
        <taxon>Pyramimonadaceae</taxon>
        <taxon>Pyramimonas</taxon>
        <taxon>Pyramimonas incertae sedis</taxon>
    </lineage>
</organism>
<dbReference type="GO" id="GO:0015165">
    <property type="term" value="F:pyrimidine nucleotide-sugar transmembrane transporter activity"/>
    <property type="evidence" value="ECO:0007669"/>
    <property type="project" value="InterPro"/>
</dbReference>
<proteinExistence type="inferred from homology"/>
<evidence type="ECO:0000256" key="1">
    <source>
        <dbReference type="ARBA" id="ARBA00004141"/>
    </source>
</evidence>
<keyword evidence="4 6" id="KW-1133">Transmembrane helix</keyword>
<dbReference type="InterPro" id="IPR037185">
    <property type="entry name" value="EmrE-like"/>
</dbReference>
<dbReference type="Pfam" id="PF04142">
    <property type="entry name" value="Nuc_sug_transp"/>
    <property type="match status" value="1"/>
</dbReference>
<dbReference type="EMBL" id="HBFA01013627">
    <property type="protein sequence ID" value="CAD8662227.1"/>
    <property type="molecule type" value="Transcribed_RNA"/>
</dbReference>
<keyword evidence="5 6" id="KW-0472">Membrane</keyword>
<dbReference type="InterPro" id="IPR007271">
    <property type="entry name" value="Nuc_sug_transpt"/>
</dbReference>
<evidence type="ECO:0000256" key="4">
    <source>
        <dbReference type="ARBA" id="ARBA00022989"/>
    </source>
</evidence>
<name>A0A7S0N795_9CHLO</name>
<dbReference type="SUPFAM" id="SSF103481">
    <property type="entry name" value="Multidrug resistance efflux transporter EmrE"/>
    <property type="match status" value="1"/>
</dbReference>
<accession>A0A7S0N795</accession>
<dbReference type="AlphaFoldDB" id="A0A7S0N795"/>
<protein>
    <submittedName>
        <fullName evidence="7">Uncharacterized protein</fullName>
    </submittedName>
</protein>
<comment type="subcellular location">
    <subcellularLocation>
        <location evidence="1">Membrane</location>
        <topology evidence="1">Multi-pass membrane protein</topology>
    </subcellularLocation>
</comment>
<dbReference type="PANTHER" id="PTHR10231">
    <property type="entry name" value="NUCLEOTIDE-SUGAR TRANSMEMBRANE TRANSPORTER"/>
    <property type="match status" value="1"/>
</dbReference>
<evidence type="ECO:0000256" key="2">
    <source>
        <dbReference type="ARBA" id="ARBA00006447"/>
    </source>
</evidence>
<evidence type="ECO:0000256" key="5">
    <source>
        <dbReference type="ARBA" id="ARBA00023136"/>
    </source>
</evidence>
<feature type="transmembrane region" description="Helical" evidence="6">
    <location>
        <begin position="63"/>
        <end position="85"/>
    </location>
</feature>
<dbReference type="GO" id="GO:0000139">
    <property type="term" value="C:Golgi membrane"/>
    <property type="evidence" value="ECO:0007669"/>
    <property type="project" value="InterPro"/>
</dbReference>
<evidence type="ECO:0000256" key="3">
    <source>
        <dbReference type="ARBA" id="ARBA00022692"/>
    </source>
</evidence>
<evidence type="ECO:0000256" key="6">
    <source>
        <dbReference type="SAM" id="Phobius"/>
    </source>
</evidence>
<reference evidence="7" key="1">
    <citation type="submission" date="2021-01" db="EMBL/GenBank/DDBJ databases">
        <authorList>
            <person name="Corre E."/>
            <person name="Pelletier E."/>
            <person name="Niang G."/>
            <person name="Scheremetjew M."/>
            <person name="Finn R."/>
            <person name="Kale V."/>
            <person name="Holt S."/>
            <person name="Cochrane G."/>
            <person name="Meng A."/>
            <person name="Brown T."/>
            <person name="Cohen L."/>
        </authorList>
    </citation>
    <scope>NUCLEOTIDE SEQUENCE</scope>
    <source>
        <strain evidence="7">CCMP722</strain>
    </source>
</reference>
<comment type="similarity">
    <text evidence="2">Belongs to the nucleotide-sugar transporter family. CMP-Sialate:CMP antiporter (TC 2.A.7.12) subfamily.</text>
</comment>
<feature type="transmembrane region" description="Helical" evidence="6">
    <location>
        <begin position="91"/>
        <end position="111"/>
    </location>
</feature>
<evidence type="ECO:0000313" key="7">
    <source>
        <dbReference type="EMBL" id="CAD8662227.1"/>
    </source>
</evidence>
<feature type="transmembrane region" description="Helical" evidence="6">
    <location>
        <begin position="118"/>
        <end position="135"/>
    </location>
</feature>
<gene>
    <name evidence="7" type="ORF">POBO1169_LOCUS7120</name>
</gene>
<keyword evidence="3 6" id="KW-0812">Transmembrane</keyword>
<feature type="transmembrane region" description="Helical" evidence="6">
    <location>
        <begin position="30"/>
        <end position="51"/>
    </location>
</feature>